<dbReference type="InterPro" id="IPR032687">
    <property type="entry name" value="AraC-type_N"/>
</dbReference>
<keyword evidence="7" id="KW-1185">Reference proteome</keyword>
<dbReference type="PANTHER" id="PTHR47894:SF1">
    <property type="entry name" value="HTH-TYPE TRANSCRIPTIONAL REGULATOR VQSM"/>
    <property type="match status" value="1"/>
</dbReference>
<keyword evidence="3" id="KW-0804">Transcription</keyword>
<dbReference type="Proteomes" id="UP000269265">
    <property type="component" value="Unassembled WGS sequence"/>
</dbReference>
<evidence type="ECO:0000313" key="6">
    <source>
        <dbReference type="EMBL" id="RRS04770.1"/>
    </source>
</evidence>
<protein>
    <submittedName>
        <fullName evidence="6">AraC family transcriptional regulator</fullName>
    </submittedName>
</protein>
<dbReference type="Pfam" id="PF12833">
    <property type="entry name" value="HTH_18"/>
    <property type="match status" value="1"/>
</dbReference>
<dbReference type="AlphaFoldDB" id="A0A3R8S9T3"/>
<dbReference type="GO" id="GO:0005829">
    <property type="term" value="C:cytosol"/>
    <property type="evidence" value="ECO:0007669"/>
    <property type="project" value="TreeGrafter"/>
</dbReference>
<evidence type="ECO:0000256" key="4">
    <source>
        <dbReference type="SAM" id="MobiDB-lite"/>
    </source>
</evidence>
<name>A0A3R8S9T3_9BURK</name>
<gene>
    <name evidence="6" type="ORF">EIP75_09880</name>
</gene>
<evidence type="ECO:0000259" key="5">
    <source>
        <dbReference type="PROSITE" id="PS01124"/>
    </source>
</evidence>
<proteinExistence type="predicted"/>
<dbReference type="InterPro" id="IPR009057">
    <property type="entry name" value="Homeodomain-like_sf"/>
</dbReference>
<dbReference type="PROSITE" id="PS01124">
    <property type="entry name" value="HTH_ARAC_FAMILY_2"/>
    <property type="match status" value="1"/>
</dbReference>
<accession>A0A3R8S9T3</accession>
<sequence>MVATVGDRRFPPSKLATLLSVLLDAGVDPVDLLEGTGLTRQDVENPFTLTSCAQFMRATRNAVKLYPGWDLGLRVGMRLRATNYGMYGYALLCSETVQQMWNRAIKYHPLSSGMLPLRWCVEGPQAVWTFPGRADFPWPDVDERLYRFMIDLQFAAHVTIGRDVMGPWFLPCEAAYVGSKPVHAAAIEAVLQCPVRFDQPRNTLSFPTAWLDRAPQLANPITASHVSMQCARLLDEFKWSAGITRRVYQELTRLPGRFPDIEEVAQSLCMTSRTLRRRLEAEGASYTELLTAVRKTLAIDYLTSTLMSAEDIAEALGFSDVVSFRHAFKRWTGATPKEYRKASDGGLANAQPARSTALQQ</sequence>
<comment type="caution">
    <text evidence="6">The sequence shown here is derived from an EMBL/GenBank/DDBJ whole genome shotgun (WGS) entry which is preliminary data.</text>
</comment>
<dbReference type="GO" id="GO:0003700">
    <property type="term" value="F:DNA-binding transcription factor activity"/>
    <property type="evidence" value="ECO:0007669"/>
    <property type="project" value="InterPro"/>
</dbReference>
<feature type="region of interest" description="Disordered" evidence="4">
    <location>
        <begin position="338"/>
        <end position="360"/>
    </location>
</feature>
<dbReference type="Gene3D" id="1.10.10.60">
    <property type="entry name" value="Homeodomain-like"/>
    <property type="match status" value="1"/>
</dbReference>
<evidence type="ECO:0000256" key="1">
    <source>
        <dbReference type="ARBA" id="ARBA00023015"/>
    </source>
</evidence>
<feature type="domain" description="HTH araC/xylS-type" evidence="5">
    <location>
        <begin position="245"/>
        <end position="342"/>
    </location>
</feature>
<organism evidence="6 7">
    <name type="scientific">Aquabacterium soli</name>
    <dbReference type="NCBI Taxonomy" id="2493092"/>
    <lineage>
        <taxon>Bacteria</taxon>
        <taxon>Pseudomonadati</taxon>
        <taxon>Pseudomonadota</taxon>
        <taxon>Betaproteobacteria</taxon>
        <taxon>Burkholderiales</taxon>
        <taxon>Aquabacterium</taxon>
    </lineage>
</organism>
<dbReference type="GO" id="GO:0000976">
    <property type="term" value="F:transcription cis-regulatory region binding"/>
    <property type="evidence" value="ECO:0007669"/>
    <property type="project" value="TreeGrafter"/>
</dbReference>
<dbReference type="InterPro" id="IPR018060">
    <property type="entry name" value="HTH_AraC"/>
</dbReference>
<dbReference type="EMBL" id="RSED01000006">
    <property type="protein sequence ID" value="RRS04770.1"/>
    <property type="molecule type" value="Genomic_DNA"/>
</dbReference>
<keyword evidence="2" id="KW-0238">DNA-binding</keyword>
<evidence type="ECO:0000256" key="2">
    <source>
        <dbReference type="ARBA" id="ARBA00023125"/>
    </source>
</evidence>
<evidence type="ECO:0000313" key="7">
    <source>
        <dbReference type="Proteomes" id="UP000269265"/>
    </source>
</evidence>
<dbReference type="PANTHER" id="PTHR47894">
    <property type="entry name" value="HTH-TYPE TRANSCRIPTIONAL REGULATOR GADX"/>
    <property type="match status" value="1"/>
</dbReference>
<keyword evidence="1" id="KW-0805">Transcription regulation</keyword>
<evidence type="ECO:0000256" key="3">
    <source>
        <dbReference type="ARBA" id="ARBA00023163"/>
    </source>
</evidence>
<dbReference type="SMART" id="SM00342">
    <property type="entry name" value="HTH_ARAC"/>
    <property type="match status" value="1"/>
</dbReference>
<dbReference type="SUPFAM" id="SSF46689">
    <property type="entry name" value="Homeodomain-like"/>
    <property type="match status" value="1"/>
</dbReference>
<dbReference type="OrthoDB" id="6506763at2"/>
<dbReference type="Pfam" id="PF12625">
    <property type="entry name" value="Arabinose_bd"/>
    <property type="match status" value="1"/>
</dbReference>
<reference evidence="6 7" key="1">
    <citation type="submission" date="2018-12" db="EMBL/GenBank/DDBJ databases">
        <title>The whole draft genome of Aquabacterium sp. SJQ9.</title>
        <authorList>
            <person name="Sun L."/>
            <person name="Gao X."/>
            <person name="Chen W."/>
            <person name="Huang K."/>
        </authorList>
    </citation>
    <scope>NUCLEOTIDE SEQUENCE [LARGE SCALE GENOMIC DNA]</scope>
    <source>
        <strain evidence="6 7">SJQ9</strain>
    </source>
</reference>